<evidence type="ECO:0000313" key="3">
    <source>
        <dbReference type="Proteomes" id="UP000054270"/>
    </source>
</evidence>
<dbReference type="InterPro" id="IPR038955">
    <property type="entry name" value="PriA/CPL1_fungi"/>
</dbReference>
<evidence type="ECO:0000259" key="1">
    <source>
        <dbReference type="Pfam" id="PF21671"/>
    </source>
</evidence>
<reference evidence="3" key="1">
    <citation type="submission" date="2014-04" db="EMBL/GenBank/DDBJ databases">
        <title>Evolutionary Origins and Diversification of the Mycorrhizal Mutualists.</title>
        <authorList>
            <consortium name="DOE Joint Genome Institute"/>
            <consortium name="Mycorrhizal Genomics Consortium"/>
            <person name="Kohler A."/>
            <person name="Kuo A."/>
            <person name="Nagy L.G."/>
            <person name="Floudas D."/>
            <person name="Copeland A."/>
            <person name="Barry K.W."/>
            <person name="Cichocki N."/>
            <person name="Veneault-Fourrey C."/>
            <person name="LaButti K."/>
            <person name="Lindquist E.A."/>
            <person name="Lipzen A."/>
            <person name="Lundell T."/>
            <person name="Morin E."/>
            <person name="Murat C."/>
            <person name="Riley R."/>
            <person name="Ohm R."/>
            <person name="Sun H."/>
            <person name="Tunlid A."/>
            <person name="Henrissat B."/>
            <person name="Grigoriev I.V."/>
            <person name="Hibbett D.S."/>
            <person name="Martin F."/>
        </authorList>
    </citation>
    <scope>NUCLEOTIDE SEQUENCE [LARGE SCALE GENOMIC DNA]</scope>
    <source>
        <strain evidence="3">FD-334 SS-4</strain>
    </source>
</reference>
<dbReference type="OMA" id="ICPENLY"/>
<dbReference type="OrthoDB" id="439917at2759"/>
<protein>
    <recommendedName>
        <fullName evidence="1">Protein CPL1-like domain-containing protein</fullName>
    </recommendedName>
</protein>
<organism evidence="2 3">
    <name type="scientific">Hypholoma sublateritium (strain FD-334 SS-4)</name>
    <dbReference type="NCBI Taxonomy" id="945553"/>
    <lineage>
        <taxon>Eukaryota</taxon>
        <taxon>Fungi</taxon>
        <taxon>Dikarya</taxon>
        <taxon>Basidiomycota</taxon>
        <taxon>Agaricomycotina</taxon>
        <taxon>Agaricomycetes</taxon>
        <taxon>Agaricomycetidae</taxon>
        <taxon>Agaricales</taxon>
        <taxon>Agaricineae</taxon>
        <taxon>Strophariaceae</taxon>
        <taxon>Hypholoma</taxon>
    </lineage>
</organism>
<name>A0A0D2LKZ0_HYPSF</name>
<feature type="domain" description="Protein CPL1-like" evidence="1">
    <location>
        <begin position="41"/>
        <end position="100"/>
    </location>
</feature>
<dbReference type="InterPro" id="IPR048661">
    <property type="entry name" value="CPL1-like"/>
</dbReference>
<dbReference type="Proteomes" id="UP000054270">
    <property type="component" value="Unassembled WGS sequence"/>
</dbReference>
<dbReference type="PANTHER" id="PTHR35192">
    <property type="entry name" value="PROTEIN, PUTATIVE-RELATED"/>
    <property type="match status" value="1"/>
</dbReference>
<dbReference type="PANTHER" id="PTHR35192:SF2">
    <property type="entry name" value="APPLE DOMAIN-CONTAINING PROTEIN"/>
    <property type="match status" value="1"/>
</dbReference>
<dbReference type="Pfam" id="PF21671">
    <property type="entry name" value="CPL1-like"/>
    <property type="match status" value="1"/>
</dbReference>
<dbReference type="EMBL" id="KN817521">
    <property type="protein sequence ID" value="KJA28502.1"/>
    <property type="molecule type" value="Genomic_DNA"/>
</dbReference>
<keyword evidence="3" id="KW-1185">Reference proteome</keyword>
<proteinExistence type="predicted"/>
<accession>A0A0D2LKZ0</accession>
<sequence length="102" mass="10516">MSASEIASEICPENLYGCPIADAGSLSSLPSTFADWVSGGFECVDVTADLEACGGCASLDIKHDCTLISGAESVSCMSGVCLVDSCLPSYKFDSDRSICISK</sequence>
<gene>
    <name evidence="2" type="ORF">HYPSUDRAFT_129355</name>
</gene>
<dbReference type="AlphaFoldDB" id="A0A0D2LKZ0"/>
<evidence type="ECO:0000313" key="2">
    <source>
        <dbReference type="EMBL" id="KJA28502.1"/>
    </source>
</evidence>